<name>A0A2T3KSH1_PHOLD</name>
<proteinExistence type="predicted"/>
<dbReference type="RefSeq" id="WP_107185615.1">
    <property type="nucleotide sequence ID" value="NZ_JAWQGC010000001.1"/>
</dbReference>
<accession>A0A2T3KSH1</accession>
<sequence length="214" mass="24310">MTFDDFILIAVVIIFTLLIYFKIRNIQYFRREMYINKYVFSAILSEKVRGKYPHLTKQQTDLVMVALRDYFYICHKAKGKAVAMPSQVVDVAWHEFILFTREYEMFCNKAFDRFLHHTPTEVMKSSVQATEGIKRAWSLCCTKEAIDPKNPTRLPLLFDIDTRLSIEDGFRYTLNCKDDKHHGSYCAGDISCSASTSGCGSFDSGGAGGGCGGD</sequence>
<gene>
    <name evidence="2" type="ORF">C0W93_15335</name>
</gene>
<keyword evidence="1" id="KW-0472">Membrane</keyword>
<protein>
    <submittedName>
        <fullName evidence="2">Uncharacterized protein</fullName>
    </submittedName>
</protein>
<evidence type="ECO:0000313" key="2">
    <source>
        <dbReference type="EMBL" id="PSV09369.1"/>
    </source>
</evidence>
<dbReference type="Proteomes" id="UP000240530">
    <property type="component" value="Unassembled WGS sequence"/>
</dbReference>
<dbReference type="EMBL" id="PYNS01000019">
    <property type="protein sequence ID" value="PSV09369.1"/>
    <property type="molecule type" value="Genomic_DNA"/>
</dbReference>
<evidence type="ECO:0000313" key="3">
    <source>
        <dbReference type="Proteomes" id="UP000240530"/>
    </source>
</evidence>
<organism evidence="2 3">
    <name type="scientific">Photobacterium leiognathi subsp. mandapamensis</name>
    <name type="common">Photobacterium mandapamensis</name>
    <dbReference type="NCBI Taxonomy" id="48408"/>
    <lineage>
        <taxon>Bacteria</taxon>
        <taxon>Pseudomonadati</taxon>
        <taxon>Pseudomonadota</taxon>
        <taxon>Gammaproteobacteria</taxon>
        <taxon>Vibrionales</taxon>
        <taxon>Vibrionaceae</taxon>
        <taxon>Photobacterium</taxon>
    </lineage>
</organism>
<feature type="transmembrane region" description="Helical" evidence="1">
    <location>
        <begin position="6"/>
        <end position="23"/>
    </location>
</feature>
<comment type="caution">
    <text evidence="2">The sequence shown here is derived from an EMBL/GenBank/DDBJ whole genome shotgun (WGS) entry which is preliminary data.</text>
</comment>
<reference evidence="2 3" key="1">
    <citation type="submission" date="2018-03" db="EMBL/GenBank/DDBJ databases">
        <title>Whole genome sequencing of Histamine producing bacteria.</title>
        <authorList>
            <person name="Butler K."/>
        </authorList>
    </citation>
    <scope>NUCLEOTIDE SEQUENCE [LARGE SCALE GENOMIC DNA]</scope>
    <source>
        <strain evidence="2 3">Res.4.1</strain>
    </source>
</reference>
<evidence type="ECO:0000256" key="1">
    <source>
        <dbReference type="SAM" id="Phobius"/>
    </source>
</evidence>
<keyword evidence="1" id="KW-0812">Transmembrane</keyword>
<dbReference type="AlphaFoldDB" id="A0A2T3KSH1"/>
<keyword evidence="1" id="KW-1133">Transmembrane helix</keyword>